<name>A0AAV5K4H5_9ROSI</name>
<reference evidence="1 2" key="1">
    <citation type="journal article" date="2021" name="Commun. Biol.">
        <title>The genome of Shorea leprosula (Dipterocarpaceae) highlights the ecological relevance of drought in aseasonal tropical rainforests.</title>
        <authorList>
            <person name="Ng K.K.S."/>
            <person name="Kobayashi M.J."/>
            <person name="Fawcett J.A."/>
            <person name="Hatakeyama M."/>
            <person name="Paape T."/>
            <person name="Ng C.H."/>
            <person name="Ang C.C."/>
            <person name="Tnah L.H."/>
            <person name="Lee C.T."/>
            <person name="Nishiyama T."/>
            <person name="Sese J."/>
            <person name="O'Brien M.J."/>
            <person name="Copetti D."/>
            <person name="Mohd Noor M.I."/>
            <person name="Ong R.C."/>
            <person name="Putra M."/>
            <person name="Sireger I.Z."/>
            <person name="Indrioko S."/>
            <person name="Kosugi Y."/>
            <person name="Izuno A."/>
            <person name="Isagi Y."/>
            <person name="Lee S.L."/>
            <person name="Shimizu K.K."/>
        </authorList>
    </citation>
    <scope>NUCLEOTIDE SEQUENCE [LARGE SCALE GENOMIC DNA]</scope>
    <source>
        <strain evidence="1">214</strain>
    </source>
</reference>
<organism evidence="1 2">
    <name type="scientific">Rubroshorea leprosula</name>
    <dbReference type="NCBI Taxonomy" id="152421"/>
    <lineage>
        <taxon>Eukaryota</taxon>
        <taxon>Viridiplantae</taxon>
        <taxon>Streptophyta</taxon>
        <taxon>Embryophyta</taxon>
        <taxon>Tracheophyta</taxon>
        <taxon>Spermatophyta</taxon>
        <taxon>Magnoliopsida</taxon>
        <taxon>eudicotyledons</taxon>
        <taxon>Gunneridae</taxon>
        <taxon>Pentapetalae</taxon>
        <taxon>rosids</taxon>
        <taxon>malvids</taxon>
        <taxon>Malvales</taxon>
        <taxon>Dipterocarpaceae</taxon>
        <taxon>Rubroshorea</taxon>
    </lineage>
</organism>
<dbReference type="Proteomes" id="UP001054252">
    <property type="component" value="Unassembled WGS sequence"/>
</dbReference>
<keyword evidence="2" id="KW-1185">Reference proteome</keyword>
<accession>A0AAV5K4H5</accession>
<protein>
    <recommendedName>
        <fullName evidence="3">Maturase K</fullName>
    </recommendedName>
</protein>
<evidence type="ECO:0000313" key="1">
    <source>
        <dbReference type="EMBL" id="GKV18524.1"/>
    </source>
</evidence>
<dbReference type="EMBL" id="BPVZ01000050">
    <property type="protein sequence ID" value="GKV18524.1"/>
    <property type="molecule type" value="Genomic_DNA"/>
</dbReference>
<comment type="caution">
    <text evidence="1">The sequence shown here is derived from an EMBL/GenBank/DDBJ whole genome shotgun (WGS) entry which is preliminary data.</text>
</comment>
<sequence length="33" mass="4025">MTFDYHPKHHPFSHCHNLLQLYIQRNSFPSSIK</sequence>
<evidence type="ECO:0008006" key="3">
    <source>
        <dbReference type="Google" id="ProtNLM"/>
    </source>
</evidence>
<evidence type="ECO:0000313" key="2">
    <source>
        <dbReference type="Proteomes" id="UP001054252"/>
    </source>
</evidence>
<dbReference type="AlphaFoldDB" id="A0AAV5K4H5"/>
<gene>
    <name evidence="1" type="ORF">SLEP1_g28890</name>
</gene>
<proteinExistence type="predicted"/>